<sequence length="98" mass="10927">MKLALLLAIPVFTLVLFGCGADQEYTVDAKVVAKWKSGSTTIVRVLTAKGIFGEFTNTYFGDMSPEVGQCVTVWVRIRESQELYIFVDRNITPCQSSR</sequence>
<evidence type="ECO:0008006" key="4">
    <source>
        <dbReference type="Google" id="ProtNLM"/>
    </source>
</evidence>
<name>A0A1G2K4M1_9BACT</name>
<dbReference type="Proteomes" id="UP000177152">
    <property type="component" value="Unassembled WGS sequence"/>
</dbReference>
<evidence type="ECO:0000256" key="1">
    <source>
        <dbReference type="SAM" id="SignalP"/>
    </source>
</evidence>
<evidence type="ECO:0000313" key="2">
    <source>
        <dbReference type="EMBL" id="OGZ94379.1"/>
    </source>
</evidence>
<proteinExistence type="predicted"/>
<accession>A0A1G2K4M1</accession>
<dbReference type="AlphaFoldDB" id="A0A1G2K4M1"/>
<keyword evidence="1" id="KW-0732">Signal</keyword>
<gene>
    <name evidence="2" type="ORF">A2633_02125</name>
</gene>
<dbReference type="EMBL" id="MHQC01000037">
    <property type="protein sequence ID" value="OGZ94379.1"/>
    <property type="molecule type" value="Genomic_DNA"/>
</dbReference>
<comment type="caution">
    <text evidence="2">The sequence shown here is derived from an EMBL/GenBank/DDBJ whole genome shotgun (WGS) entry which is preliminary data.</text>
</comment>
<evidence type="ECO:0000313" key="3">
    <source>
        <dbReference type="Proteomes" id="UP000177152"/>
    </source>
</evidence>
<feature type="signal peptide" evidence="1">
    <location>
        <begin position="1"/>
        <end position="20"/>
    </location>
</feature>
<organism evidence="2 3">
    <name type="scientific">Candidatus Sungbacteria bacterium RIFCSPHIGHO2_01_FULL_47_32</name>
    <dbReference type="NCBI Taxonomy" id="1802264"/>
    <lineage>
        <taxon>Bacteria</taxon>
        <taxon>Candidatus Sungiibacteriota</taxon>
    </lineage>
</organism>
<reference evidence="2 3" key="1">
    <citation type="journal article" date="2016" name="Nat. Commun.">
        <title>Thousands of microbial genomes shed light on interconnected biogeochemical processes in an aquifer system.</title>
        <authorList>
            <person name="Anantharaman K."/>
            <person name="Brown C.T."/>
            <person name="Hug L.A."/>
            <person name="Sharon I."/>
            <person name="Castelle C.J."/>
            <person name="Probst A.J."/>
            <person name="Thomas B.C."/>
            <person name="Singh A."/>
            <person name="Wilkins M.J."/>
            <person name="Karaoz U."/>
            <person name="Brodie E.L."/>
            <person name="Williams K.H."/>
            <person name="Hubbard S.S."/>
            <person name="Banfield J.F."/>
        </authorList>
    </citation>
    <scope>NUCLEOTIDE SEQUENCE [LARGE SCALE GENOMIC DNA]</scope>
</reference>
<feature type="chain" id="PRO_5009583357" description="DUF5666 domain-containing protein" evidence="1">
    <location>
        <begin position="21"/>
        <end position="98"/>
    </location>
</feature>
<dbReference type="PROSITE" id="PS51257">
    <property type="entry name" value="PROKAR_LIPOPROTEIN"/>
    <property type="match status" value="1"/>
</dbReference>
<protein>
    <recommendedName>
        <fullName evidence="4">DUF5666 domain-containing protein</fullName>
    </recommendedName>
</protein>